<protein>
    <submittedName>
        <fullName evidence="2">Uncharacterized protein</fullName>
    </submittedName>
</protein>
<accession>A0ABQ4D391</accession>
<organism evidence="2 3">
    <name type="scientific">Asanoa siamensis</name>
    <dbReference type="NCBI Taxonomy" id="926357"/>
    <lineage>
        <taxon>Bacteria</taxon>
        <taxon>Bacillati</taxon>
        <taxon>Actinomycetota</taxon>
        <taxon>Actinomycetes</taxon>
        <taxon>Micromonosporales</taxon>
        <taxon>Micromonosporaceae</taxon>
        <taxon>Asanoa</taxon>
    </lineage>
</organism>
<evidence type="ECO:0000313" key="3">
    <source>
        <dbReference type="Proteomes" id="UP000604117"/>
    </source>
</evidence>
<sequence>MEEPRSEPLPLASTKADSAKDQASPARGADRAVIAPPSFGGQQAGQEPDAASHISSTPGRDRATEPVLSAAAGRPQPRSATQTARYARDLNDDGPDYTGSLLVRHAFWATIHLVR</sequence>
<name>A0ABQ4D391_9ACTN</name>
<dbReference type="EMBL" id="BONE01000113">
    <property type="protein sequence ID" value="GIF78005.1"/>
    <property type="molecule type" value="Genomic_DNA"/>
</dbReference>
<dbReference type="Proteomes" id="UP000604117">
    <property type="component" value="Unassembled WGS sequence"/>
</dbReference>
<reference evidence="2 3" key="1">
    <citation type="submission" date="2021-01" db="EMBL/GenBank/DDBJ databases">
        <title>Whole genome shotgun sequence of Asanoa siamensis NBRC 107932.</title>
        <authorList>
            <person name="Komaki H."/>
            <person name="Tamura T."/>
        </authorList>
    </citation>
    <scope>NUCLEOTIDE SEQUENCE [LARGE SCALE GENOMIC DNA]</scope>
    <source>
        <strain evidence="2 3">NBRC 107932</strain>
    </source>
</reference>
<comment type="caution">
    <text evidence="2">The sequence shown here is derived from an EMBL/GenBank/DDBJ whole genome shotgun (WGS) entry which is preliminary data.</text>
</comment>
<keyword evidence="3" id="KW-1185">Reference proteome</keyword>
<evidence type="ECO:0000256" key="1">
    <source>
        <dbReference type="SAM" id="MobiDB-lite"/>
    </source>
</evidence>
<feature type="region of interest" description="Disordered" evidence="1">
    <location>
        <begin position="1"/>
        <end position="95"/>
    </location>
</feature>
<proteinExistence type="predicted"/>
<gene>
    <name evidence="2" type="ORF">Asi02nite_75230</name>
</gene>
<evidence type="ECO:0000313" key="2">
    <source>
        <dbReference type="EMBL" id="GIF78005.1"/>
    </source>
</evidence>